<dbReference type="InterPro" id="IPR029044">
    <property type="entry name" value="Nucleotide-diphossugar_trans"/>
</dbReference>
<dbReference type="InterPro" id="IPR006549">
    <property type="entry name" value="HAD-SF_hydro_IIIA"/>
</dbReference>
<dbReference type="InterPro" id="IPR006543">
    <property type="entry name" value="Histidinol-phos"/>
</dbReference>
<dbReference type="NCBIfam" id="TIGR01662">
    <property type="entry name" value="HAD-SF-IIIA"/>
    <property type="match status" value="1"/>
</dbReference>
<dbReference type="InterPro" id="IPR005835">
    <property type="entry name" value="NTP_transferase_dom"/>
</dbReference>
<dbReference type="AlphaFoldDB" id="A0A2I0R4T8"/>
<evidence type="ECO:0000256" key="1">
    <source>
        <dbReference type="ARBA" id="ARBA00001946"/>
    </source>
</evidence>
<dbReference type="OrthoDB" id="9813880at2"/>
<evidence type="ECO:0000259" key="5">
    <source>
        <dbReference type="Pfam" id="PF00483"/>
    </source>
</evidence>
<dbReference type="InterPro" id="IPR050486">
    <property type="entry name" value="Mannose-1P_guanyltransferase"/>
</dbReference>
<keyword evidence="7" id="KW-1185">Reference proteome</keyword>
<evidence type="ECO:0000256" key="3">
    <source>
        <dbReference type="ARBA" id="ARBA00022723"/>
    </source>
</evidence>
<feature type="domain" description="Nucleotidyl transferase" evidence="5">
    <location>
        <begin position="3"/>
        <end position="226"/>
    </location>
</feature>
<accession>A0A2I0R4T8</accession>
<dbReference type="CDD" id="cd06915">
    <property type="entry name" value="NTP_transferase_WcbM_like"/>
    <property type="match status" value="1"/>
</dbReference>
<dbReference type="NCBIfam" id="TIGR01656">
    <property type="entry name" value="Histidinol-ppas"/>
    <property type="match status" value="1"/>
</dbReference>
<proteinExistence type="predicted"/>
<comment type="caution">
    <text evidence="6">The sequence shown here is derived from an EMBL/GenBank/DDBJ whole genome shotgun (WGS) entry which is preliminary data.</text>
</comment>
<comment type="cofactor">
    <cofactor evidence="1">
        <name>Mg(2+)</name>
        <dbReference type="ChEBI" id="CHEBI:18420"/>
    </cofactor>
</comment>
<keyword evidence="3" id="KW-0479">Metal-binding</keyword>
<keyword evidence="4" id="KW-0378">Hydrolase</keyword>
<dbReference type="Gene3D" id="3.90.550.10">
    <property type="entry name" value="Spore Coat Polysaccharide Biosynthesis Protein SpsA, Chain A"/>
    <property type="match status" value="1"/>
</dbReference>
<dbReference type="EMBL" id="PJNI01000002">
    <property type="protein sequence ID" value="PKR81604.1"/>
    <property type="molecule type" value="Genomic_DNA"/>
</dbReference>
<protein>
    <submittedName>
        <fullName evidence="6">Histidinol phosphate phosphatase</fullName>
    </submittedName>
</protein>
<name>A0A2I0R4T8_9FLAO</name>
<evidence type="ECO:0000256" key="2">
    <source>
        <dbReference type="ARBA" id="ARBA00022490"/>
    </source>
</evidence>
<dbReference type="Pfam" id="PF00483">
    <property type="entry name" value="NTP_transferase"/>
    <property type="match status" value="1"/>
</dbReference>
<reference evidence="6 7" key="1">
    <citation type="submission" date="2017-12" db="EMBL/GenBank/DDBJ databases">
        <title>The draft genome sequence of Brumimicrobium saltpan LHR20.</title>
        <authorList>
            <person name="Do Z.-J."/>
            <person name="Luo H.-R."/>
        </authorList>
    </citation>
    <scope>NUCLEOTIDE SEQUENCE [LARGE SCALE GENOMIC DNA]</scope>
    <source>
        <strain evidence="6 7">LHR20</strain>
    </source>
</reference>
<gene>
    <name evidence="6" type="ORF">CW751_03515</name>
</gene>
<dbReference type="SUPFAM" id="SSF53448">
    <property type="entry name" value="Nucleotide-diphospho-sugar transferases"/>
    <property type="match status" value="1"/>
</dbReference>
<dbReference type="InterPro" id="IPR013954">
    <property type="entry name" value="PNK3P"/>
</dbReference>
<dbReference type="InterPro" id="IPR023214">
    <property type="entry name" value="HAD_sf"/>
</dbReference>
<dbReference type="PANTHER" id="PTHR22572">
    <property type="entry name" value="SUGAR-1-PHOSPHATE GUANYL TRANSFERASE"/>
    <property type="match status" value="1"/>
</dbReference>
<dbReference type="Pfam" id="PF08645">
    <property type="entry name" value="PNK3P"/>
    <property type="match status" value="1"/>
</dbReference>
<dbReference type="GO" id="GO:0016791">
    <property type="term" value="F:phosphatase activity"/>
    <property type="evidence" value="ECO:0007669"/>
    <property type="project" value="InterPro"/>
</dbReference>
<dbReference type="GO" id="GO:0046872">
    <property type="term" value="F:metal ion binding"/>
    <property type="evidence" value="ECO:0007669"/>
    <property type="project" value="UniProtKB-KW"/>
</dbReference>
<dbReference type="Proteomes" id="UP000236654">
    <property type="component" value="Unassembled WGS sequence"/>
</dbReference>
<evidence type="ECO:0000313" key="6">
    <source>
        <dbReference type="EMBL" id="PKR81604.1"/>
    </source>
</evidence>
<dbReference type="RefSeq" id="WP_101333618.1">
    <property type="nucleotide sequence ID" value="NZ_PJNI01000002.1"/>
</dbReference>
<organism evidence="6 7">
    <name type="scientific">Brumimicrobium salinarum</name>
    <dbReference type="NCBI Taxonomy" id="2058658"/>
    <lineage>
        <taxon>Bacteria</taxon>
        <taxon>Pseudomonadati</taxon>
        <taxon>Bacteroidota</taxon>
        <taxon>Flavobacteriia</taxon>
        <taxon>Flavobacteriales</taxon>
        <taxon>Crocinitomicaceae</taxon>
        <taxon>Brumimicrobium</taxon>
    </lineage>
</organism>
<evidence type="ECO:0000256" key="4">
    <source>
        <dbReference type="ARBA" id="ARBA00022801"/>
    </source>
</evidence>
<keyword evidence="2" id="KW-0963">Cytoplasm</keyword>
<sequence>MEAIILAGGLGTRLQHISKHTPKSMALIKGRPFLAYQLDALIAQGVNRFILSIGYKSEQIRAYFKNEYRKCEIIYAVEEELLGTGGAIINAMQLSTSQHVVVANGDSLVVNNLKEQYAFHIKNSANVTLALKEMKNFERYGTVDLDEFNQILHFNEKKPVKEGLINVGVYIFDKEKILDQTWPKKFSIERDFFEDKVSEFKLYGWETTGYFLDIGIPIDFEKAQTEIGTFMHIDSSWTLFLDRDGVINKKRDNDYVKCLDELILFPSALEAIADLTPLFDKIVIVTNQQGIGKGLMTETDLKSVHEEVLKEVERYGGHIDKIYFAPQLAKEQSKMRKPEIGMAIQAKKDFPSIEFDKSIMVGDSISDMQFGDKAGMTNVYIHPVKHDEYYTVDSLATFSKTISSLKQN</sequence>
<evidence type="ECO:0000313" key="7">
    <source>
        <dbReference type="Proteomes" id="UP000236654"/>
    </source>
</evidence>
<dbReference type="SUPFAM" id="SSF56784">
    <property type="entry name" value="HAD-like"/>
    <property type="match status" value="1"/>
</dbReference>
<dbReference type="Gene3D" id="3.40.50.1000">
    <property type="entry name" value="HAD superfamily/HAD-like"/>
    <property type="match status" value="1"/>
</dbReference>
<dbReference type="InterPro" id="IPR036412">
    <property type="entry name" value="HAD-like_sf"/>
</dbReference>